<dbReference type="Gene3D" id="3.40.1090.10">
    <property type="entry name" value="Cytosolic phospholipase A2 catalytic domain"/>
    <property type="match status" value="1"/>
</dbReference>
<evidence type="ECO:0000256" key="2">
    <source>
        <dbReference type="SAM" id="Phobius"/>
    </source>
</evidence>
<evidence type="ECO:0000256" key="1">
    <source>
        <dbReference type="SAM" id="MobiDB-lite"/>
    </source>
</evidence>
<evidence type="ECO:0000313" key="4">
    <source>
        <dbReference type="Proteomes" id="UP000321181"/>
    </source>
</evidence>
<accession>A0A512DCQ7</accession>
<dbReference type="InterPro" id="IPR016035">
    <property type="entry name" value="Acyl_Trfase/lysoPLipase"/>
</dbReference>
<organism evidence="3 4">
    <name type="scientific">Cellulomonas aerilata</name>
    <dbReference type="NCBI Taxonomy" id="515326"/>
    <lineage>
        <taxon>Bacteria</taxon>
        <taxon>Bacillati</taxon>
        <taxon>Actinomycetota</taxon>
        <taxon>Actinomycetes</taxon>
        <taxon>Micrococcales</taxon>
        <taxon>Cellulomonadaceae</taxon>
        <taxon>Cellulomonas</taxon>
    </lineage>
</organism>
<comment type="caution">
    <text evidence="3">The sequence shown here is derived from an EMBL/GenBank/DDBJ whole genome shotgun (WGS) entry which is preliminary data.</text>
</comment>
<feature type="transmembrane region" description="Helical" evidence="2">
    <location>
        <begin position="358"/>
        <end position="382"/>
    </location>
</feature>
<name>A0A512DCQ7_9CELL</name>
<dbReference type="AlphaFoldDB" id="A0A512DCQ7"/>
<dbReference type="Proteomes" id="UP000321181">
    <property type="component" value="Unassembled WGS sequence"/>
</dbReference>
<feature type="transmembrane region" description="Helical" evidence="2">
    <location>
        <begin position="331"/>
        <end position="352"/>
    </location>
</feature>
<dbReference type="EMBL" id="BJYY01000013">
    <property type="protein sequence ID" value="GEO34261.1"/>
    <property type="molecule type" value="Genomic_DNA"/>
</dbReference>
<keyword evidence="2" id="KW-0812">Transmembrane</keyword>
<gene>
    <name evidence="3" type="ORF">CAE01nite_19860</name>
</gene>
<keyword evidence="2" id="KW-0472">Membrane</keyword>
<reference evidence="3 4" key="1">
    <citation type="submission" date="2019-07" db="EMBL/GenBank/DDBJ databases">
        <title>Whole genome shotgun sequence of Cellulomonas aerilata NBRC 106308.</title>
        <authorList>
            <person name="Hosoyama A."/>
            <person name="Uohara A."/>
            <person name="Ohji S."/>
            <person name="Ichikawa N."/>
        </authorList>
    </citation>
    <scope>NUCLEOTIDE SEQUENCE [LARGE SCALE GENOMIC DNA]</scope>
    <source>
        <strain evidence="3 4">NBRC 106308</strain>
    </source>
</reference>
<evidence type="ECO:0000313" key="3">
    <source>
        <dbReference type="EMBL" id="GEO34261.1"/>
    </source>
</evidence>
<feature type="transmembrane region" description="Helical" evidence="2">
    <location>
        <begin position="237"/>
        <end position="260"/>
    </location>
</feature>
<dbReference type="SUPFAM" id="SSF52151">
    <property type="entry name" value="FabD/lysophospholipase-like"/>
    <property type="match status" value="1"/>
</dbReference>
<sequence length="882" mass="93933">MHVTVRRGRQALTSLRLRLGAPPPAAGRYVPGPPVEDVPADAVGTPDGFTVEPPPDWLWAGGGSAPALRDPAAYRAAGTAPYLSLAPVEVARRGLDDAQKEHYCRSSADVTMRGGTTSGVVYPLAVCEIARSFRLRNVGGASAGAIAAGMAAAAEVGRASGVDDVPLADADRERGHVRPGFAGLADAMAWLCQLDDPAGTPERHRLASLFRPARPGRHLFRVAEAYWAERWLTLPYLVVRATGLVPTLVVAAALVVAGMLLGQLSHAPGADIPWLRTASLGTLGLLGILAVLIGVGLGVAAWPPGEAVPSTLDDPVVPRTGRSAGAVVRALWLPVASVLTGVALVAACLVWSPIRLEVLVTVAAGLLLTVLLALAAGAAVILARAKRFGYGVVAGADSPRGARGADPSRTAGRPVVTWLSDTLGELSGLTHAHAGGAGPVAGGPPVLRFGHLWCGPDFDPAHPGEAVEMSARPELRRVNLELITSELVQSRAYRFPLPRSDVMREGDGSPLYVSVADLTDPDRQVVPADVRQVLLQCDDDPDLPRPTAEMTDIRTGDRVRLVPLPEPWNLPVVLAVRLSMSLPGLFQAVRLYREAEAVPVRDELGRALLRDGVPVVYPSGAGPWCEQLWFTDGGVTSNFPIHFFDSPLPLWPTFGIDLGSHPPGRLSQDVWVPQDWDVRGAPTRNLSAGMPAFLSAIIGTARGWRDTEQTFMPGTRGRVAWVRQRAGEGGANLFMDNATIASLALRGVVAGARLRRRFSDLAYWRRSQWIRMRAAVGSLEELAQDVTRSRHRQPYDELSRADLAAAALRRITGADLPGDPRGTATSPDLPWYEPAEATAAEYWRAVQTLLDGVEQGARPADDTLLTDDVPQPSPVLRQVPRV</sequence>
<feature type="transmembrane region" description="Helical" evidence="2">
    <location>
        <begin position="280"/>
        <end position="302"/>
    </location>
</feature>
<keyword evidence="2" id="KW-1133">Transmembrane helix</keyword>
<keyword evidence="4" id="KW-1185">Reference proteome</keyword>
<proteinExistence type="predicted"/>
<protein>
    <submittedName>
        <fullName evidence="3">Uncharacterized protein</fullName>
    </submittedName>
</protein>
<feature type="region of interest" description="Disordered" evidence="1">
    <location>
        <begin position="855"/>
        <end position="882"/>
    </location>
</feature>